<evidence type="ECO:0000313" key="2">
    <source>
        <dbReference type="Proteomes" id="UP000295264"/>
    </source>
</evidence>
<name>A0A484GIG9_SOUCH</name>
<proteinExistence type="predicted"/>
<dbReference type="AlphaFoldDB" id="A0A484GIG9"/>
<reference evidence="1 2" key="1">
    <citation type="journal article" date="2018" name="Genomics">
        <title>Molecular footprints of inshore aquatic adaptation in Indo-Pacific humpback dolphin (Sousa chinensis).</title>
        <authorList>
            <person name="Ming Y."/>
            <person name="Jian J."/>
            <person name="Yu F."/>
            <person name="Yu X."/>
            <person name="Wang J."/>
            <person name="Liu W."/>
        </authorList>
    </citation>
    <scope>NUCLEOTIDE SEQUENCE [LARGE SCALE GENOMIC DNA]</scope>
    <source>
        <strain evidence="1">MY-2018</strain>
        <tissue evidence="1">Skin</tissue>
    </source>
</reference>
<dbReference type="Proteomes" id="UP000295264">
    <property type="component" value="Unassembled WGS sequence"/>
</dbReference>
<organism evidence="1 2">
    <name type="scientific">Sousa chinensis</name>
    <name type="common">Indo-pacific humpbacked dolphin</name>
    <name type="synonym">Steno chinensis</name>
    <dbReference type="NCBI Taxonomy" id="103600"/>
    <lineage>
        <taxon>Eukaryota</taxon>
        <taxon>Metazoa</taxon>
        <taxon>Chordata</taxon>
        <taxon>Craniata</taxon>
        <taxon>Vertebrata</taxon>
        <taxon>Euteleostomi</taxon>
        <taxon>Mammalia</taxon>
        <taxon>Eutheria</taxon>
        <taxon>Laurasiatheria</taxon>
        <taxon>Artiodactyla</taxon>
        <taxon>Whippomorpha</taxon>
        <taxon>Cetacea</taxon>
        <taxon>Odontoceti</taxon>
        <taxon>Delphinidae</taxon>
        <taxon>Sousa</taxon>
    </lineage>
</organism>
<feature type="non-terminal residue" evidence="1">
    <location>
        <position position="107"/>
    </location>
</feature>
<gene>
    <name evidence="1" type="ORF">DBR06_SOUSAS20510038</name>
</gene>
<keyword evidence="2" id="KW-1185">Reference proteome</keyword>
<comment type="caution">
    <text evidence="1">The sequence shown here is derived from an EMBL/GenBank/DDBJ whole genome shotgun (WGS) entry which is preliminary data.</text>
</comment>
<protein>
    <submittedName>
        <fullName evidence="1">Uncharacterized protein</fullName>
    </submittedName>
</protein>
<accession>A0A484GIG9</accession>
<sequence>MPKGIPTILEVVGLLRWVGFLASFKGLTRNEGFLTHFALVFKWVSSGVDLVVLFQGCAVMKGLPAHLALVHFLFPIHLLKVVKRWAGFEGFPTLTTFVISAMGFLVL</sequence>
<dbReference type="EMBL" id="QWLN02007406">
    <property type="protein sequence ID" value="TEA35463.1"/>
    <property type="molecule type" value="Genomic_DNA"/>
</dbReference>
<evidence type="ECO:0000313" key="1">
    <source>
        <dbReference type="EMBL" id="TEA35463.1"/>
    </source>
</evidence>